<feature type="region of interest" description="Disordered" evidence="5">
    <location>
        <begin position="1"/>
        <end position="64"/>
    </location>
</feature>
<dbReference type="InterPro" id="IPR000571">
    <property type="entry name" value="Znf_CCCH"/>
</dbReference>
<dbReference type="EMBL" id="VXIS01000062">
    <property type="protein sequence ID" value="KAA8909015.1"/>
    <property type="molecule type" value="Genomic_DNA"/>
</dbReference>
<dbReference type="PROSITE" id="PS50103">
    <property type="entry name" value="ZF_C3H1"/>
    <property type="match status" value="4"/>
</dbReference>
<feature type="compositionally biased region" description="Pro residues" evidence="5">
    <location>
        <begin position="20"/>
        <end position="30"/>
    </location>
</feature>
<dbReference type="Pfam" id="PF00642">
    <property type="entry name" value="zf-CCCH"/>
    <property type="match status" value="1"/>
</dbReference>
<evidence type="ECO:0000313" key="8">
    <source>
        <dbReference type="Proteomes" id="UP000326924"/>
    </source>
</evidence>
<feature type="zinc finger region" description="C3H1-type" evidence="4">
    <location>
        <begin position="305"/>
        <end position="333"/>
    </location>
</feature>
<name>A0A5J5F196_9PEZI</name>
<dbReference type="PANTHER" id="PTHR46156:SF1">
    <property type="entry name" value="ZINC FINGER CCCH DOMAIN-CONTAINING PROTEIN 3"/>
    <property type="match status" value="1"/>
</dbReference>
<organism evidence="7 8">
    <name type="scientific">Sphaerosporella brunnea</name>
    <dbReference type="NCBI Taxonomy" id="1250544"/>
    <lineage>
        <taxon>Eukaryota</taxon>
        <taxon>Fungi</taxon>
        <taxon>Dikarya</taxon>
        <taxon>Ascomycota</taxon>
        <taxon>Pezizomycotina</taxon>
        <taxon>Pezizomycetes</taxon>
        <taxon>Pezizales</taxon>
        <taxon>Pyronemataceae</taxon>
        <taxon>Sphaerosporella</taxon>
    </lineage>
</organism>
<evidence type="ECO:0000256" key="1">
    <source>
        <dbReference type="ARBA" id="ARBA00022723"/>
    </source>
</evidence>
<evidence type="ECO:0000256" key="3">
    <source>
        <dbReference type="ARBA" id="ARBA00022833"/>
    </source>
</evidence>
<feature type="zinc finger region" description="C3H1-type" evidence="4">
    <location>
        <begin position="337"/>
        <end position="360"/>
    </location>
</feature>
<dbReference type="SUPFAM" id="SSF90229">
    <property type="entry name" value="CCCH zinc finger"/>
    <property type="match status" value="3"/>
</dbReference>
<evidence type="ECO:0000256" key="4">
    <source>
        <dbReference type="PROSITE-ProRule" id="PRU00723"/>
    </source>
</evidence>
<dbReference type="FunFam" id="4.10.1000.10:FF:000035">
    <property type="entry name" value="CCCH zinc finger protein, variant"/>
    <property type="match status" value="1"/>
</dbReference>
<keyword evidence="8" id="KW-1185">Reference proteome</keyword>
<dbReference type="InterPro" id="IPR036855">
    <property type="entry name" value="Znf_CCCH_sf"/>
</dbReference>
<keyword evidence="1 4" id="KW-0479">Metal-binding</keyword>
<reference evidence="7 8" key="1">
    <citation type="submission" date="2019-09" db="EMBL/GenBank/DDBJ databases">
        <title>Draft genome of the ectomycorrhizal ascomycete Sphaerosporella brunnea.</title>
        <authorList>
            <consortium name="DOE Joint Genome Institute"/>
            <person name="Benucci G.M."/>
            <person name="Marozzi G."/>
            <person name="Antonielli L."/>
            <person name="Sanchez S."/>
            <person name="Marco P."/>
            <person name="Wang X."/>
            <person name="Falini L.B."/>
            <person name="Barry K."/>
            <person name="Haridas S."/>
            <person name="Lipzen A."/>
            <person name="Labutti K."/>
            <person name="Grigoriev I.V."/>
            <person name="Murat C."/>
            <person name="Martin F."/>
            <person name="Albertini E."/>
            <person name="Donnini D."/>
            <person name="Bonito G."/>
        </authorList>
    </citation>
    <scope>NUCLEOTIDE SEQUENCE [LARGE SCALE GENOMIC DNA]</scope>
    <source>
        <strain evidence="7 8">Sb_GMNB300</strain>
    </source>
</reference>
<feature type="region of interest" description="Disordered" evidence="5">
    <location>
        <begin position="448"/>
        <end position="510"/>
    </location>
</feature>
<dbReference type="InParanoid" id="A0A5J5F196"/>
<feature type="domain" description="C3H1-type" evidence="6">
    <location>
        <begin position="361"/>
        <end position="387"/>
    </location>
</feature>
<evidence type="ECO:0000256" key="2">
    <source>
        <dbReference type="ARBA" id="ARBA00022771"/>
    </source>
</evidence>
<dbReference type="GO" id="GO:0005634">
    <property type="term" value="C:nucleus"/>
    <property type="evidence" value="ECO:0007669"/>
    <property type="project" value="TreeGrafter"/>
</dbReference>
<evidence type="ECO:0000313" key="7">
    <source>
        <dbReference type="EMBL" id="KAA8909015.1"/>
    </source>
</evidence>
<feature type="zinc finger region" description="C3H1-type" evidence="4">
    <location>
        <begin position="388"/>
        <end position="416"/>
    </location>
</feature>
<feature type="compositionally biased region" description="Acidic residues" evidence="5">
    <location>
        <begin position="481"/>
        <end position="503"/>
    </location>
</feature>
<feature type="region of interest" description="Disordered" evidence="5">
    <location>
        <begin position="97"/>
        <end position="128"/>
    </location>
</feature>
<feature type="zinc finger region" description="C3H1-type" evidence="4">
    <location>
        <begin position="361"/>
        <end position="387"/>
    </location>
</feature>
<feature type="compositionally biased region" description="Low complexity" evidence="5">
    <location>
        <begin position="97"/>
        <end position="111"/>
    </location>
</feature>
<feature type="compositionally biased region" description="Polar residues" evidence="5">
    <location>
        <begin position="1"/>
        <end position="10"/>
    </location>
</feature>
<keyword evidence="2 4" id="KW-0863">Zinc-finger</keyword>
<evidence type="ECO:0000259" key="6">
    <source>
        <dbReference type="PROSITE" id="PS50103"/>
    </source>
</evidence>
<dbReference type="GO" id="GO:0008270">
    <property type="term" value="F:zinc ion binding"/>
    <property type="evidence" value="ECO:0007669"/>
    <property type="project" value="UniProtKB-KW"/>
</dbReference>
<gene>
    <name evidence="7" type="ORF">FN846DRAFT_943755</name>
</gene>
<sequence>MSLMASTGQINRHKNQQEQPPRPASAPYPSYPASRGRGSPYWQQSQSRGGYASWGGRGRGRGAVPVHHNKTLVINNKSVPTSTSPVAAAAAAAVGTTNAPVSPSSAATGPRPAGPTPDANSTSAAPAGWVAKRDRQSMQLINTSIFDKHVQNRTTAATEALREGLKRKEAREKLKLNRVLQDSHGHPTREITLGGERYAITAGGNKLVKLWGEDCILHLCSSRTELTERGCLDAGHPKTSTPKKAIIGGIQYQRSRNGNLVRANIMRASRSVQHIRLCFTNNGQRTLTHGRCGLQHYRLSKRTVPKSTEPCKYYSTTGQCRHGLSCPYVHDPIKVAICPRYLSSGTCPDGDMCDLSHEPTPHRVPACHHFLRGNCVNPECRYAHIRVNPGAPVCRPFATLGYCPKGAECAERHVYECPEYAEKGTCNIKGCKLQHVEHAGRRRAAAAAAASAYKRRESSDNTSDNDSSDAEENDGSTVSDVDSDIFSDLDIAEGNDDENDGDLAQDFIKL</sequence>
<dbReference type="SMART" id="SM00356">
    <property type="entry name" value="ZnF_C3H1"/>
    <property type="match status" value="4"/>
</dbReference>
<accession>A0A5J5F196</accession>
<protein>
    <recommendedName>
        <fullName evidence="6">C3H1-type domain-containing protein</fullName>
    </recommendedName>
</protein>
<dbReference type="AlphaFoldDB" id="A0A5J5F196"/>
<keyword evidence="3 4" id="KW-0862">Zinc</keyword>
<proteinExistence type="predicted"/>
<comment type="caution">
    <text evidence="7">The sequence shown here is derived from an EMBL/GenBank/DDBJ whole genome shotgun (WGS) entry which is preliminary data.</text>
</comment>
<dbReference type="Proteomes" id="UP000326924">
    <property type="component" value="Unassembled WGS sequence"/>
</dbReference>
<feature type="domain" description="C3H1-type" evidence="6">
    <location>
        <begin position="305"/>
        <end position="333"/>
    </location>
</feature>
<dbReference type="OrthoDB" id="410307at2759"/>
<dbReference type="Gene3D" id="4.10.1000.10">
    <property type="entry name" value="Zinc finger, CCCH-type"/>
    <property type="match status" value="2"/>
</dbReference>
<feature type="domain" description="C3H1-type" evidence="6">
    <location>
        <begin position="337"/>
        <end position="360"/>
    </location>
</feature>
<evidence type="ECO:0000256" key="5">
    <source>
        <dbReference type="SAM" id="MobiDB-lite"/>
    </source>
</evidence>
<feature type="domain" description="C3H1-type" evidence="6">
    <location>
        <begin position="388"/>
        <end position="416"/>
    </location>
</feature>
<dbReference type="PANTHER" id="PTHR46156">
    <property type="entry name" value="CCCH ZINGC FINGER"/>
    <property type="match status" value="1"/>
</dbReference>